<name>A0A899FZP6_9ASCO</name>
<feature type="transmembrane region" description="Helical" evidence="1">
    <location>
        <begin position="6"/>
        <end position="23"/>
    </location>
</feature>
<dbReference type="Proteomes" id="UP000663699">
    <property type="component" value="Chromosome 9"/>
</dbReference>
<gene>
    <name evidence="2" type="ORF">MERGE_003180</name>
</gene>
<reference evidence="2" key="1">
    <citation type="submission" date="2020-06" db="EMBL/GenBank/DDBJ databases">
        <title>Genomes of multiple members of Pneumocystis genus reveal paths to human pathogen Pneumocystis jirovecii.</title>
        <authorList>
            <person name="Cisse O.H."/>
            <person name="Ma L."/>
            <person name="Dekker J."/>
            <person name="Khil P."/>
            <person name="Jo J."/>
            <person name="Brenchley J."/>
            <person name="Blair R."/>
            <person name="Pahar B."/>
            <person name="Chabe M."/>
            <person name="Van Rompay K.A."/>
            <person name="Keesler R."/>
            <person name="Sukura A."/>
            <person name="Hirsch V."/>
            <person name="Kutty G."/>
            <person name="Liu Y."/>
            <person name="Peng L."/>
            <person name="Chen J."/>
            <person name="Song J."/>
            <person name="Weissenbacher-Lang C."/>
            <person name="Xu J."/>
            <person name="Upham N.S."/>
            <person name="Stajich J.E."/>
            <person name="Cuomo C.A."/>
            <person name="Cushion M.T."/>
            <person name="Kovacs J.A."/>
        </authorList>
    </citation>
    <scope>NUCLEOTIDE SEQUENCE</scope>
    <source>
        <strain evidence="2">2A</strain>
    </source>
</reference>
<keyword evidence="3" id="KW-1185">Reference proteome</keyword>
<keyword evidence="1" id="KW-0812">Transmembrane</keyword>
<sequence>MLVPVILIIFVPILVAIVVLVFIHQSRTRKILQEDLDIDKSRSWAAQFNRQDFEGSSLSDVVPDIYLPPIIFPSQDLNLFARSFHSDANDTRYHTGVSVSSRA</sequence>
<evidence type="ECO:0000313" key="2">
    <source>
        <dbReference type="EMBL" id="QSL66043.1"/>
    </source>
</evidence>
<dbReference type="AlphaFoldDB" id="A0A899FZP6"/>
<keyword evidence="1" id="KW-0472">Membrane</keyword>
<dbReference type="EMBL" id="CP054540">
    <property type="protein sequence ID" value="QSL66043.1"/>
    <property type="molecule type" value="Genomic_DNA"/>
</dbReference>
<proteinExistence type="predicted"/>
<evidence type="ECO:0000256" key="1">
    <source>
        <dbReference type="SAM" id="Phobius"/>
    </source>
</evidence>
<evidence type="ECO:0000313" key="3">
    <source>
        <dbReference type="Proteomes" id="UP000663699"/>
    </source>
</evidence>
<protein>
    <submittedName>
        <fullName evidence="2">Uncharacterized protein</fullName>
    </submittedName>
</protein>
<keyword evidence="1" id="KW-1133">Transmembrane helix</keyword>
<organism evidence="2 3">
    <name type="scientific">Pneumocystis wakefieldiae</name>
    <dbReference type="NCBI Taxonomy" id="38082"/>
    <lineage>
        <taxon>Eukaryota</taxon>
        <taxon>Fungi</taxon>
        <taxon>Dikarya</taxon>
        <taxon>Ascomycota</taxon>
        <taxon>Taphrinomycotina</taxon>
        <taxon>Pneumocystomycetes</taxon>
        <taxon>Pneumocystaceae</taxon>
        <taxon>Pneumocystis</taxon>
    </lineage>
</organism>
<dbReference type="OrthoDB" id="5405779at2759"/>
<accession>A0A899FZP6</accession>